<proteinExistence type="predicted"/>
<sequence length="220" mass="24589">MLLVLLVLLVLLLILAIYFYCFRYKNQGNINALLQDKEELSLHCQVLAEKYNKLLGEYKNVILAYISEKKSSLEKAGELNDTIMSAISEALIGSLQKIHEDEGIEHDPESIIAGVVAWLTSVRIYSMQLLDGSMQMVEQSEKALAGEFSSQLSLALLSKNIRKGINTSKSKRGLSNFCAGCCACFRSQSEPEPEPEPQPQLQVQDVQVDHNNERDNARVN</sequence>
<organism evidence="1 2">
    <name type="scientific">Ehrlichia canis (strain Jake)</name>
    <dbReference type="NCBI Taxonomy" id="269484"/>
    <lineage>
        <taxon>Bacteria</taxon>
        <taxon>Pseudomonadati</taxon>
        <taxon>Pseudomonadota</taxon>
        <taxon>Alphaproteobacteria</taxon>
        <taxon>Rickettsiales</taxon>
        <taxon>Anaplasmataceae</taxon>
        <taxon>Ehrlichia</taxon>
    </lineage>
</organism>
<keyword evidence="2" id="KW-1185">Reference proteome</keyword>
<protein>
    <submittedName>
        <fullName evidence="1">Uncharacterized protein</fullName>
    </submittedName>
</protein>
<reference evidence="2" key="1">
    <citation type="journal article" date="2006" name="J. Bacteriol.">
        <title>The genome of the obligately intracellular bacterium Ehrlichia canis reveals themes of complex membrane structure and immune evasion strategies.</title>
        <authorList>
            <person name="Mavromatis K."/>
            <person name="Doyle C.K."/>
            <person name="Lykidis A."/>
            <person name="Ivanova N."/>
            <person name="Francino M.P."/>
            <person name="Chain P."/>
            <person name="Shin M."/>
            <person name="Malfatti S."/>
            <person name="Larimer F."/>
            <person name="Copeland A."/>
            <person name="Detter J.C."/>
            <person name="Land M."/>
            <person name="Richardson P.M."/>
            <person name="Yu X.J."/>
            <person name="Walker D.H."/>
            <person name="McBride J.W."/>
            <person name="Kyrpides N.C."/>
        </authorList>
    </citation>
    <scope>NUCLEOTIDE SEQUENCE [LARGE SCALE GENOMIC DNA]</scope>
    <source>
        <strain evidence="2">Jake</strain>
    </source>
</reference>
<evidence type="ECO:0000313" key="2">
    <source>
        <dbReference type="Proteomes" id="UP000000435"/>
    </source>
</evidence>
<dbReference type="Proteomes" id="UP000000435">
    <property type="component" value="Chromosome"/>
</dbReference>
<dbReference type="EMBL" id="CP000107">
    <property type="protein sequence ID" value="AAZ68763.1"/>
    <property type="molecule type" value="Genomic_DNA"/>
</dbReference>
<gene>
    <name evidence="1" type="ordered locus">Ecaj_0731</name>
</gene>
<accession>A0ACA6AWN1</accession>
<evidence type="ECO:0000313" key="1">
    <source>
        <dbReference type="EMBL" id="AAZ68763.1"/>
    </source>
</evidence>
<name>A0ACA6AWN1_EHRCJ</name>